<evidence type="ECO:0000256" key="5">
    <source>
        <dbReference type="ARBA" id="ARBA00023284"/>
    </source>
</evidence>
<dbReference type="Gene3D" id="3.40.30.10">
    <property type="entry name" value="Glutaredoxin"/>
    <property type="match status" value="1"/>
</dbReference>
<evidence type="ECO:0000256" key="7">
    <source>
        <dbReference type="RuleBase" id="RU366011"/>
    </source>
</evidence>
<accession>G8YGD8</accession>
<proteinExistence type="inferred from homology"/>
<dbReference type="InterPro" id="IPR036249">
    <property type="entry name" value="Thioredoxin-like_sf"/>
</dbReference>
<feature type="domain" description="Redoxin" evidence="8">
    <location>
        <begin position="6"/>
        <end position="181"/>
    </location>
</feature>
<evidence type="ECO:0000256" key="4">
    <source>
        <dbReference type="ARBA" id="ARBA00023002"/>
    </source>
</evidence>
<reference evidence="11" key="2">
    <citation type="journal article" date="2012" name="G3 (Bethesda)">
        <title>Pichia sorbitophila, an interspecies yeast hybrid reveals early steps of genome resolution following polyploidization.</title>
        <authorList>
            <person name="Leh Louis V."/>
            <person name="Despons L."/>
            <person name="Friedrich A."/>
            <person name="Martin T."/>
            <person name="Durrens P."/>
            <person name="Casaregola S."/>
            <person name="Neuveglise C."/>
            <person name="Fairhead C."/>
            <person name="Marck C."/>
            <person name="Cruz J.A."/>
            <person name="Straub M.L."/>
            <person name="Kugler V."/>
            <person name="Sacerdot C."/>
            <person name="Uzunov Z."/>
            <person name="Thierry A."/>
            <person name="Weiss S."/>
            <person name="Bleykasten C."/>
            <person name="De Montigny J."/>
            <person name="Jacques N."/>
            <person name="Jung P."/>
            <person name="Lemaire M."/>
            <person name="Mallet S."/>
            <person name="Morel G."/>
            <person name="Richard G.F."/>
            <person name="Sarkar A."/>
            <person name="Savel G."/>
            <person name="Schacherer J."/>
            <person name="Seret M.L."/>
            <person name="Talla E."/>
            <person name="Samson G."/>
            <person name="Jubin C."/>
            <person name="Poulain J."/>
            <person name="Vacherie B."/>
            <person name="Barbe V."/>
            <person name="Pelletier E."/>
            <person name="Sherman D.J."/>
            <person name="Westhof E."/>
            <person name="Weissenbach J."/>
            <person name="Baret P.V."/>
            <person name="Wincker P."/>
            <person name="Gaillardin C."/>
            <person name="Dujon B."/>
            <person name="Souciet J.L."/>
        </authorList>
    </citation>
    <scope>NUCLEOTIDE SEQUENCE [LARGE SCALE GENOMIC DNA]</scope>
    <source>
        <strain evidence="11">ATCC MYA-4447 / BCRC 22081 / CBS 7064 / NBRC 10061 / NRRL Y-12695</strain>
    </source>
</reference>
<dbReference type="GO" id="GO:0008379">
    <property type="term" value="F:thioredoxin peroxidase activity"/>
    <property type="evidence" value="ECO:0007669"/>
    <property type="project" value="InterPro"/>
</dbReference>
<reference evidence="10" key="1">
    <citation type="submission" date="2011-10" db="EMBL/GenBank/DDBJ databases">
        <authorList>
            <person name="Genoscope - CEA"/>
        </authorList>
    </citation>
    <scope>NUCLEOTIDE SEQUENCE</scope>
</reference>
<dbReference type="AlphaFoldDB" id="G8YGD8"/>
<dbReference type="STRING" id="559304.G8YGD8"/>
<comment type="similarity">
    <text evidence="1 7">Belongs to the peroxiredoxin family. Prx5 subfamily.</text>
</comment>
<evidence type="ECO:0000256" key="2">
    <source>
        <dbReference type="ARBA" id="ARBA00022559"/>
    </source>
</evidence>
<dbReference type="HOGENOM" id="CLU_072440_1_1_1"/>
<protein>
    <submittedName>
        <fullName evidence="10">Piso0_003607 protein</fullName>
    </submittedName>
</protein>
<evidence type="ECO:0000259" key="8">
    <source>
        <dbReference type="Pfam" id="PF08534"/>
    </source>
</evidence>
<evidence type="ECO:0000313" key="9">
    <source>
        <dbReference type="EMBL" id="CCE80490.1"/>
    </source>
</evidence>
<dbReference type="PANTHER" id="PTHR10430">
    <property type="entry name" value="PEROXIREDOXIN"/>
    <property type="match status" value="1"/>
</dbReference>
<dbReference type="EMBL" id="FO082052">
    <property type="protein sequence ID" value="CCE81255.1"/>
    <property type="molecule type" value="Genomic_DNA"/>
</dbReference>
<dbReference type="SUPFAM" id="SSF52833">
    <property type="entry name" value="Thioredoxin-like"/>
    <property type="match status" value="1"/>
</dbReference>
<dbReference type="PANTHER" id="PTHR10430:SF16">
    <property type="entry name" value="PEROXIREDOXIN-5, MITOCHONDRIAL"/>
    <property type="match status" value="1"/>
</dbReference>
<dbReference type="GO" id="GO:0005777">
    <property type="term" value="C:peroxisome"/>
    <property type="evidence" value="ECO:0007669"/>
    <property type="project" value="TreeGrafter"/>
</dbReference>
<evidence type="ECO:0000256" key="3">
    <source>
        <dbReference type="ARBA" id="ARBA00022862"/>
    </source>
</evidence>
<dbReference type="InterPro" id="IPR037944">
    <property type="entry name" value="PRX5-like"/>
</dbReference>
<dbReference type="GO" id="GO:0034599">
    <property type="term" value="P:cellular response to oxidative stress"/>
    <property type="evidence" value="ECO:0007669"/>
    <property type="project" value="InterPro"/>
</dbReference>
<dbReference type="OrthoDB" id="195498at2759"/>
<dbReference type="InterPro" id="IPR013740">
    <property type="entry name" value="Redoxin"/>
</dbReference>
<dbReference type="eggNOG" id="KOG0541">
    <property type="taxonomic scope" value="Eukaryota"/>
</dbReference>
<sequence>MSNELKEGDTFPKGVTFKHIPIDPAALDPLACQIPAPLNVDQILDQTTGNTLIVSVPGAFTPTCTENHIPPILNHLNDLKEKKNIQSVIIMSANDPFVLNAWGKLLLKESKVSSTGPKLMFASDGNAKFSQENGLSVDASANGMGIRSARFALIVQNGTKKVLYLGKEVERGVKYSGVEAILQAKL</sequence>
<dbReference type="Pfam" id="PF08534">
    <property type="entry name" value="Redoxin"/>
    <property type="match status" value="1"/>
</dbReference>
<keyword evidence="2 7" id="KW-0575">Peroxidase</keyword>
<keyword evidence="5 7" id="KW-0676">Redox-active center</keyword>
<name>G8YGD8_PICSO</name>
<evidence type="ECO:0000313" key="10">
    <source>
        <dbReference type="EMBL" id="CCE81255.1"/>
    </source>
</evidence>
<keyword evidence="11" id="KW-1185">Reference proteome</keyword>
<evidence type="ECO:0000313" key="11">
    <source>
        <dbReference type="Proteomes" id="UP000005222"/>
    </source>
</evidence>
<evidence type="ECO:0000256" key="1">
    <source>
        <dbReference type="ARBA" id="ARBA00010505"/>
    </source>
</evidence>
<dbReference type="GO" id="GO:0005739">
    <property type="term" value="C:mitochondrion"/>
    <property type="evidence" value="ECO:0007669"/>
    <property type="project" value="TreeGrafter"/>
</dbReference>
<dbReference type="OMA" id="ASKEWSN"/>
<dbReference type="GO" id="GO:0042744">
    <property type="term" value="P:hydrogen peroxide catabolic process"/>
    <property type="evidence" value="ECO:0007669"/>
    <property type="project" value="TreeGrafter"/>
</dbReference>
<dbReference type="InParanoid" id="G8YGD8"/>
<dbReference type="Proteomes" id="UP000005222">
    <property type="component" value="Chromosome H"/>
</dbReference>
<feature type="active site" description="Cysteine sulfenic acid (-SOH) intermediate" evidence="6">
    <location>
        <position position="64"/>
    </location>
</feature>
<keyword evidence="4 7" id="KW-0560">Oxidoreductase</keyword>
<evidence type="ECO:0000256" key="6">
    <source>
        <dbReference type="PIRSR" id="PIRSR637944-1"/>
    </source>
</evidence>
<dbReference type="Proteomes" id="UP000005222">
    <property type="component" value="Chromosome G"/>
</dbReference>
<dbReference type="GO" id="GO:0045454">
    <property type="term" value="P:cell redox homeostasis"/>
    <property type="evidence" value="ECO:0007669"/>
    <property type="project" value="TreeGrafter"/>
</dbReference>
<organism evidence="10 11">
    <name type="scientific">Pichia sorbitophila (strain ATCC MYA-4447 / BCRC 22081 / CBS 7064 / NBRC 10061 / NRRL Y-12695)</name>
    <name type="common">Hybrid yeast</name>
    <dbReference type="NCBI Taxonomy" id="559304"/>
    <lineage>
        <taxon>Eukaryota</taxon>
        <taxon>Fungi</taxon>
        <taxon>Dikarya</taxon>
        <taxon>Ascomycota</taxon>
        <taxon>Saccharomycotina</taxon>
        <taxon>Pichiomycetes</taxon>
        <taxon>Debaryomycetaceae</taxon>
        <taxon>Millerozyma</taxon>
    </lineage>
</organism>
<comment type="function">
    <text evidence="7">Thiol-specific peroxidase that catalyzes the reduction of hydrogen peroxide and organic hydroperoxides to water and alcohols, respectively. Plays a role in cell protection against oxidative stress by detoxifying peroxides.</text>
</comment>
<dbReference type="EMBL" id="FO082053">
    <property type="protein sequence ID" value="CCE80490.1"/>
    <property type="molecule type" value="Genomic_DNA"/>
</dbReference>
<gene>
    <name evidence="10" type="primary">Piso0_003607</name>
    <name evidence="9" type="ORF">GNLVRS01_PISO0G16044g</name>
    <name evidence="10" type="ORF">GNLVRS01_PISO0H16045g</name>
</gene>
<keyword evidence="3 7" id="KW-0049">Antioxidant</keyword>
<dbReference type="CDD" id="cd03013">
    <property type="entry name" value="PRX5_like"/>
    <property type="match status" value="1"/>
</dbReference>